<dbReference type="NCBIfam" id="NF033748">
    <property type="entry name" value="class_F_sortase"/>
    <property type="match status" value="1"/>
</dbReference>
<dbReference type="GO" id="GO:0016787">
    <property type="term" value="F:hydrolase activity"/>
    <property type="evidence" value="ECO:0007669"/>
    <property type="project" value="UniProtKB-KW"/>
</dbReference>
<dbReference type="Proteomes" id="UP000579945">
    <property type="component" value="Unassembled WGS sequence"/>
</dbReference>
<dbReference type="EMBL" id="JACIBV010000001">
    <property type="protein sequence ID" value="MBB3726668.1"/>
    <property type="molecule type" value="Genomic_DNA"/>
</dbReference>
<keyword evidence="3" id="KW-1185">Reference proteome</keyword>
<dbReference type="InterPro" id="IPR005754">
    <property type="entry name" value="Sortase"/>
</dbReference>
<keyword evidence="1" id="KW-0378">Hydrolase</keyword>
<dbReference type="AlphaFoldDB" id="A0A7W5YA79"/>
<dbReference type="InterPro" id="IPR042001">
    <property type="entry name" value="Sortase_F"/>
</dbReference>
<name>A0A7W5YA79_9ACTN</name>
<comment type="caution">
    <text evidence="2">The sequence shown here is derived from an EMBL/GenBank/DDBJ whole genome shotgun (WGS) entry which is preliminary data.</text>
</comment>
<evidence type="ECO:0000313" key="2">
    <source>
        <dbReference type="EMBL" id="MBB3726668.1"/>
    </source>
</evidence>
<protein>
    <submittedName>
        <fullName evidence="2">Sortase (Surface protein transpeptidase)</fullName>
    </submittedName>
</protein>
<evidence type="ECO:0000313" key="3">
    <source>
        <dbReference type="Proteomes" id="UP000579945"/>
    </source>
</evidence>
<sequence>MSTPSGQRLVLVGAVVVSLAGIALIWFGVSGMVSGAAEPAPVSATAAAKLPRVGAPALTEPPEVLVGRVAKPMRTARPTAVYIPKLGISAPLMELGVDAKGAIENPPLDHPNVAGWYRYAPVPGARGAAVITGHLDTRTGPAVFARLRSIRRGDQVQVMRADRSVAIFVVDRVEQVAKRVFPTEKVFGKVKYAGLRLVTCGGAFDRKAHSYQDNTIVYAHLAHAYHPGS</sequence>
<accession>A0A7W5YA79</accession>
<dbReference type="CDD" id="cd05829">
    <property type="entry name" value="Sortase_F"/>
    <property type="match status" value="1"/>
</dbReference>
<organism evidence="2 3">
    <name type="scientific">Nonomuraea dietziae</name>
    <dbReference type="NCBI Taxonomy" id="65515"/>
    <lineage>
        <taxon>Bacteria</taxon>
        <taxon>Bacillati</taxon>
        <taxon>Actinomycetota</taxon>
        <taxon>Actinomycetes</taxon>
        <taxon>Streptosporangiales</taxon>
        <taxon>Streptosporangiaceae</taxon>
        <taxon>Nonomuraea</taxon>
    </lineage>
</organism>
<gene>
    <name evidence="2" type="ORF">FHR33_002528</name>
</gene>
<dbReference type="Gene3D" id="2.40.260.10">
    <property type="entry name" value="Sortase"/>
    <property type="match status" value="1"/>
</dbReference>
<dbReference type="Pfam" id="PF04203">
    <property type="entry name" value="Sortase"/>
    <property type="match status" value="1"/>
</dbReference>
<reference evidence="2 3" key="1">
    <citation type="submission" date="2020-08" db="EMBL/GenBank/DDBJ databases">
        <title>Sequencing the genomes of 1000 actinobacteria strains.</title>
        <authorList>
            <person name="Klenk H.-P."/>
        </authorList>
    </citation>
    <scope>NUCLEOTIDE SEQUENCE [LARGE SCALE GENOMIC DNA]</scope>
    <source>
        <strain evidence="2 3">DSM 44320</strain>
    </source>
</reference>
<evidence type="ECO:0000256" key="1">
    <source>
        <dbReference type="ARBA" id="ARBA00022801"/>
    </source>
</evidence>
<dbReference type="InterPro" id="IPR023365">
    <property type="entry name" value="Sortase_dom-sf"/>
</dbReference>
<proteinExistence type="predicted"/>
<dbReference type="SUPFAM" id="SSF63817">
    <property type="entry name" value="Sortase"/>
    <property type="match status" value="1"/>
</dbReference>
<dbReference type="GeneID" id="95389017"/>
<dbReference type="RefSeq" id="WP_183646238.1">
    <property type="nucleotide sequence ID" value="NZ_BAAAXX010000001.1"/>
</dbReference>